<evidence type="ECO:0000313" key="2">
    <source>
        <dbReference type="EMBL" id="KFG42679.1"/>
    </source>
</evidence>
<feature type="compositionally biased region" description="Basic and acidic residues" evidence="1">
    <location>
        <begin position="255"/>
        <end position="282"/>
    </location>
</feature>
<feature type="region of interest" description="Disordered" evidence="1">
    <location>
        <begin position="67"/>
        <end position="89"/>
    </location>
</feature>
<dbReference type="AlphaFoldDB" id="A0A086KE61"/>
<sequence>MLASVFPPPCAPLLLSPPTGRDSSSPSVSETLASVGSSVGSNRPTPCFVSRSSLLSRDAFPSPPWCGSESLYRPSPSPVTPAQRKRESRLRKPSLGSCCSVDVPFRIPFASSATLRAPSFCPWNRSAPCPALCSLFVLSSSRETALPPSLADSRRPCSSRTCEKPSPPGLGAVLTSSLPSSPVSLWLSNTRLLPSLVVPSRSVARSVSRLLASPPPKSAEGFGMLPLPSAACMSPPCRSLSQCKHEACSGALRGSAEEGKNSSEKEDAKADGDPETKRDDGSGRPSLRAPALSRLASLDETSTPDAVHTGACGRSRSAGAQVDEGRSDWKPRRLSQFWILWREGSSSACFSYRARNSRVYRHGKSLRLQTNCRHSGTRWTRRSRRASNS</sequence>
<protein>
    <submittedName>
        <fullName evidence="2">Uncharacterized protein</fullName>
    </submittedName>
</protein>
<accession>A0A086KE61</accession>
<reference evidence="2 3" key="1">
    <citation type="submission" date="2014-02" db="EMBL/GenBank/DDBJ databases">
        <authorList>
            <person name="Sibley D."/>
            <person name="Venepally P."/>
            <person name="Karamycheva S."/>
            <person name="Hadjithomas M."/>
            <person name="Khan A."/>
            <person name="Brunk B."/>
            <person name="Roos D."/>
            <person name="Caler E."/>
            <person name="Lorenzi H."/>
        </authorList>
    </citation>
    <scope>NUCLEOTIDE SEQUENCE [LARGE SCALE GENOMIC DNA]</scope>
    <source>
        <strain evidence="2 3">GAB2-2007-GAL-DOM2</strain>
    </source>
</reference>
<feature type="compositionally biased region" description="Low complexity" evidence="1">
    <location>
        <begin position="284"/>
        <end position="298"/>
    </location>
</feature>
<feature type="region of interest" description="Disordered" evidence="1">
    <location>
        <begin position="254"/>
        <end position="327"/>
    </location>
</feature>
<feature type="region of interest" description="Disordered" evidence="1">
    <location>
        <begin position="14"/>
        <end position="45"/>
    </location>
</feature>
<comment type="caution">
    <text evidence="2">The sequence shown here is derived from an EMBL/GenBank/DDBJ whole genome shotgun (WGS) entry which is preliminary data.</text>
</comment>
<dbReference type="EMBL" id="AHZU02000575">
    <property type="protein sequence ID" value="KFG42679.1"/>
    <property type="molecule type" value="Genomic_DNA"/>
</dbReference>
<evidence type="ECO:0000313" key="3">
    <source>
        <dbReference type="Proteomes" id="UP000028837"/>
    </source>
</evidence>
<feature type="compositionally biased region" description="Polar residues" evidence="1">
    <location>
        <begin position="21"/>
        <end position="45"/>
    </location>
</feature>
<name>A0A086KE61_TOXGO</name>
<evidence type="ECO:0000256" key="1">
    <source>
        <dbReference type="SAM" id="MobiDB-lite"/>
    </source>
</evidence>
<dbReference type="Proteomes" id="UP000028837">
    <property type="component" value="Unassembled WGS sequence"/>
</dbReference>
<gene>
    <name evidence="2" type="ORF">TGDOM2_398790</name>
</gene>
<proteinExistence type="predicted"/>
<organism evidence="2 3">
    <name type="scientific">Toxoplasma gondii GAB2-2007-GAL-DOM2</name>
    <dbReference type="NCBI Taxonomy" id="1130820"/>
    <lineage>
        <taxon>Eukaryota</taxon>
        <taxon>Sar</taxon>
        <taxon>Alveolata</taxon>
        <taxon>Apicomplexa</taxon>
        <taxon>Conoidasida</taxon>
        <taxon>Coccidia</taxon>
        <taxon>Eucoccidiorida</taxon>
        <taxon>Eimeriorina</taxon>
        <taxon>Sarcocystidae</taxon>
        <taxon>Toxoplasma</taxon>
    </lineage>
</organism>
<feature type="region of interest" description="Disordered" evidence="1">
    <location>
        <begin position="147"/>
        <end position="169"/>
    </location>
</feature>
<dbReference type="VEuPathDB" id="ToxoDB:TGDOM2_398790"/>